<keyword evidence="2" id="KW-1185">Reference proteome</keyword>
<dbReference type="InterPro" id="IPR043519">
    <property type="entry name" value="NT_sf"/>
</dbReference>
<accession>A0A0W8I9Y5</accession>
<proteinExistence type="predicted"/>
<dbReference type="AlphaFoldDB" id="A0A0W8I9Y5"/>
<evidence type="ECO:0000313" key="1">
    <source>
        <dbReference type="EMBL" id="KUG56741.1"/>
    </source>
</evidence>
<dbReference type="OrthoDB" id="383876at2"/>
<sequence length="266" mass="29493">MSRPTPPAPPLHPTLLRLDRLAAHLATDDHVLAVLGLGSAGQETHRFDEHSDIDFFVVVDSASAQDGYLQDPGWLAGFGGAVAYSFVNDPHGRKALFADGLFVEYAVFTSDQLAALPVVGARVVWSRDGHDPLTGSPAPARPTAVDTVDFHRDEALTNLYVGLHRELRGERLTAMRFIQVYAVDRVLALVRLDPASRLDHPDHFESTRRIERADLPTDLPLHRMVPGYEHNVDAARAVLDWLTTHHVTHPVMTRAVLRLLDEHEQT</sequence>
<gene>
    <name evidence="1" type="ORF">AVL62_11370</name>
</gene>
<evidence type="ECO:0000313" key="2">
    <source>
        <dbReference type="Proteomes" id="UP000054837"/>
    </source>
</evidence>
<dbReference type="Gene3D" id="3.30.460.10">
    <property type="entry name" value="Beta Polymerase, domain 2"/>
    <property type="match status" value="1"/>
</dbReference>
<reference evidence="1 2" key="1">
    <citation type="submission" date="2015-12" db="EMBL/GenBank/DDBJ databases">
        <title>Serinicoccus chungangenesis strain CD08_5 genome sequencing and assembly.</title>
        <authorList>
            <person name="Chander A.M."/>
            <person name="Kaur G."/>
            <person name="Nair G.R."/>
            <person name="Dhawan D.K."/>
            <person name="Kochhar R.K."/>
            <person name="Mayilraj S."/>
            <person name="Bhadada S.K."/>
        </authorList>
    </citation>
    <scope>NUCLEOTIDE SEQUENCE [LARGE SCALE GENOMIC DNA]</scope>
    <source>
        <strain evidence="1 2">CD08_5</strain>
    </source>
</reference>
<dbReference type="SUPFAM" id="SSF81301">
    <property type="entry name" value="Nucleotidyltransferase"/>
    <property type="match status" value="1"/>
</dbReference>
<protein>
    <submittedName>
        <fullName evidence="1">Uncharacterized protein</fullName>
    </submittedName>
</protein>
<dbReference type="Proteomes" id="UP000054837">
    <property type="component" value="Unassembled WGS sequence"/>
</dbReference>
<organism evidence="1 2">
    <name type="scientific">Serinicoccus chungangensis</name>
    <dbReference type="NCBI Taxonomy" id="767452"/>
    <lineage>
        <taxon>Bacteria</taxon>
        <taxon>Bacillati</taxon>
        <taxon>Actinomycetota</taxon>
        <taxon>Actinomycetes</taxon>
        <taxon>Micrococcales</taxon>
        <taxon>Ornithinimicrobiaceae</taxon>
        <taxon>Serinicoccus</taxon>
    </lineage>
</organism>
<dbReference type="STRING" id="767452.AVL62_11370"/>
<dbReference type="EMBL" id="LQBL01000011">
    <property type="protein sequence ID" value="KUG56741.1"/>
    <property type="molecule type" value="Genomic_DNA"/>
</dbReference>
<name>A0A0W8I9Y5_9MICO</name>
<dbReference type="RefSeq" id="WP_058890489.1">
    <property type="nucleotide sequence ID" value="NZ_LQBL01000011.1"/>
</dbReference>
<comment type="caution">
    <text evidence="1">The sequence shown here is derived from an EMBL/GenBank/DDBJ whole genome shotgun (WGS) entry which is preliminary data.</text>
</comment>